<dbReference type="PROSITE" id="PS51192">
    <property type="entry name" value="HELICASE_ATP_BIND_1"/>
    <property type="match status" value="1"/>
</dbReference>
<dbReference type="OMA" id="NLHEARM"/>
<keyword evidence="6" id="KW-0347">Helicase</keyword>
<dbReference type="RefSeq" id="XP_007774455.1">
    <property type="nucleotide sequence ID" value="XM_007776265.1"/>
</dbReference>
<organism evidence="13 14">
    <name type="scientific">Coniophora puteana (strain RWD-64-598)</name>
    <name type="common">Brown rot fungus</name>
    <dbReference type="NCBI Taxonomy" id="741705"/>
    <lineage>
        <taxon>Eukaryota</taxon>
        <taxon>Fungi</taxon>
        <taxon>Dikarya</taxon>
        <taxon>Basidiomycota</taxon>
        <taxon>Agaricomycotina</taxon>
        <taxon>Agaricomycetes</taxon>
        <taxon>Agaricomycetidae</taxon>
        <taxon>Boletales</taxon>
        <taxon>Coniophorineae</taxon>
        <taxon>Coniophoraceae</taxon>
        <taxon>Coniophora</taxon>
    </lineage>
</organism>
<dbReference type="GO" id="GO:0003678">
    <property type="term" value="F:DNA helicase activity"/>
    <property type="evidence" value="ECO:0007669"/>
    <property type="project" value="UniProtKB-EC"/>
</dbReference>
<keyword evidence="5" id="KW-0378">Hydrolase</keyword>
<dbReference type="Gene3D" id="3.40.50.300">
    <property type="entry name" value="P-loop containing nucleotide triphosphate hydrolases"/>
    <property type="match status" value="1"/>
</dbReference>
<evidence type="ECO:0000313" key="13">
    <source>
        <dbReference type="EMBL" id="EIW75356.1"/>
    </source>
</evidence>
<evidence type="ECO:0000256" key="5">
    <source>
        <dbReference type="ARBA" id="ARBA00022801"/>
    </source>
</evidence>
<dbReference type="EMBL" id="JH711589">
    <property type="protein sequence ID" value="EIW75356.1"/>
    <property type="molecule type" value="Genomic_DNA"/>
</dbReference>
<evidence type="ECO:0000256" key="7">
    <source>
        <dbReference type="ARBA" id="ARBA00022840"/>
    </source>
</evidence>
<evidence type="ECO:0000256" key="2">
    <source>
        <dbReference type="ARBA" id="ARBA00009220"/>
    </source>
</evidence>
<comment type="subcellular location">
    <subcellularLocation>
        <location evidence="1">Nucleus</location>
    </subcellularLocation>
</comment>
<gene>
    <name evidence="13" type="ORF">CONPUDRAFT_66003</name>
</gene>
<comment type="caution">
    <text evidence="13">The sequence shown here is derived from an EMBL/GenBank/DDBJ whole genome shotgun (WGS) entry which is preliminary data.</text>
</comment>
<dbReference type="PANTHER" id="PTHR45685">
    <property type="entry name" value="HELICASE SRCAP-RELATED"/>
    <property type="match status" value="1"/>
</dbReference>
<keyword evidence="4" id="KW-0547">Nucleotide-binding</keyword>
<feature type="non-terminal residue" evidence="13">
    <location>
        <position position="1"/>
    </location>
</feature>
<dbReference type="InterPro" id="IPR000330">
    <property type="entry name" value="SNF2_N"/>
</dbReference>
<evidence type="ECO:0000256" key="1">
    <source>
        <dbReference type="ARBA" id="ARBA00004123"/>
    </source>
</evidence>
<dbReference type="GO" id="GO:0042393">
    <property type="term" value="F:histone binding"/>
    <property type="evidence" value="ECO:0007669"/>
    <property type="project" value="TreeGrafter"/>
</dbReference>
<evidence type="ECO:0000256" key="10">
    <source>
        <dbReference type="ARBA" id="ARBA00023159"/>
    </source>
</evidence>
<dbReference type="AlphaFoldDB" id="A0A5M3M8U9"/>
<keyword evidence="10" id="KW-0010">Activator</keyword>
<dbReference type="OrthoDB" id="372624at2759"/>
<evidence type="ECO:0000256" key="4">
    <source>
        <dbReference type="ARBA" id="ARBA00022741"/>
    </source>
</evidence>
<keyword evidence="11" id="KW-0539">Nucleus</keyword>
<dbReference type="InterPro" id="IPR038718">
    <property type="entry name" value="SNF2-like_sf"/>
</dbReference>
<evidence type="ECO:0000256" key="11">
    <source>
        <dbReference type="ARBA" id="ARBA00023242"/>
    </source>
</evidence>
<evidence type="ECO:0000256" key="9">
    <source>
        <dbReference type="ARBA" id="ARBA00023125"/>
    </source>
</evidence>
<keyword evidence="7" id="KW-0067">ATP-binding</keyword>
<evidence type="ECO:0000256" key="8">
    <source>
        <dbReference type="ARBA" id="ARBA00022853"/>
    </source>
</evidence>
<feature type="domain" description="Helicase ATP-binding" evidence="12">
    <location>
        <begin position="22"/>
        <end position="187"/>
    </location>
</feature>
<dbReference type="InterPro" id="IPR050520">
    <property type="entry name" value="INO80/SWR1_helicase"/>
</dbReference>
<dbReference type="SMART" id="SM00487">
    <property type="entry name" value="DEXDc"/>
    <property type="match status" value="1"/>
</dbReference>
<evidence type="ECO:0000256" key="3">
    <source>
        <dbReference type="ARBA" id="ARBA00012551"/>
    </source>
</evidence>
<dbReference type="GO" id="GO:0005524">
    <property type="term" value="F:ATP binding"/>
    <property type="evidence" value="ECO:0007669"/>
    <property type="project" value="UniProtKB-KW"/>
</dbReference>
<dbReference type="Pfam" id="PF00176">
    <property type="entry name" value="SNF2-rel_dom"/>
    <property type="match status" value="1"/>
</dbReference>
<sequence length="368" mass="43193">KAPLLLGGVLRPYQQSGLEWLASSHSNLLNGKLADEMGLGKTIQTISVLAHLACDRGIWGPHLIIVLTSVLLNWDMEFKKYLPGFKSPSYHRSNKRRKELRQGWNNKYSFNVCVTSYTLASRDTLIFKRKPWYYMNLHEARMIKNFKSQRWNILLMFRSFRRLLLTGTPLQNLTELWALSGTNFANLKAFGDWFSSKFLNLHTALRPYLLRRLKRDVEKEPPSKYDHLVLCPLSKRQRVLYDEFMARAHTREALQSGVYQKIANISMQPRKVCNHPDLFEVRSIVTSFAMTRSAVAGYETKALLVRRRLMQQEENDDEQRVSLGFLGLRFVDHQDVSVFASHQENDKPLYRHYPDFAEMNLLFWYFRH</sequence>
<evidence type="ECO:0000256" key="6">
    <source>
        <dbReference type="ARBA" id="ARBA00022806"/>
    </source>
</evidence>
<dbReference type="GO" id="GO:0000812">
    <property type="term" value="C:Swr1 complex"/>
    <property type="evidence" value="ECO:0007669"/>
    <property type="project" value="TreeGrafter"/>
</dbReference>
<evidence type="ECO:0000259" key="12">
    <source>
        <dbReference type="PROSITE" id="PS51192"/>
    </source>
</evidence>
<accession>A0A5M3M8U9</accession>
<dbReference type="SUPFAM" id="SSF52540">
    <property type="entry name" value="P-loop containing nucleoside triphosphate hydrolases"/>
    <property type="match status" value="2"/>
</dbReference>
<dbReference type="EC" id="3.6.4.12" evidence="3"/>
<reference evidence="14" key="1">
    <citation type="journal article" date="2012" name="Science">
        <title>The Paleozoic origin of enzymatic lignin decomposition reconstructed from 31 fungal genomes.</title>
        <authorList>
            <person name="Floudas D."/>
            <person name="Binder M."/>
            <person name="Riley R."/>
            <person name="Barry K."/>
            <person name="Blanchette R.A."/>
            <person name="Henrissat B."/>
            <person name="Martinez A.T."/>
            <person name="Otillar R."/>
            <person name="Spatafora J.W."/>
            <person name="Yadav J.S."/>
            <person name="Aerts A."/>
            <person name="Benoit I."/>
            <person name="Boyd A."/>
            <person name="Carlson A."/>
            <person name="Copeland A."/>
            <person name="Coutinho P.M."/>
            <person name="de Vries R.P."/>
            <person name="Ferreira P."/>
            <person name="Findley K."/>
            <person name="Foster B."/>
            <person name="Gaskell J."/>
            <person name="Glotzer D."/>
            <person name="Gorecki P."/>
            <person name="Heitman J."/>
            <person name="Hesse C."/>
            <person name="Hori C."/>
            <person name="Igarashi K."/>
            <person name="Jurgens J.A."/>
            <person name="Kallen N."/>
            <person name="Kersten P."/>
            <person name="Kohler A."/>
            <person name="Kuees U."/>
            <person name="Kumar T.K.A."/>
            <person name="Kuo A."/>
            <person name="LaButti K."/>
            <person name="Larrondo L.F."/>
            <person name="Lindquist E."/>
            <person name="Ling A."/>
            <person name="Lombard V."/>
            <person name="Lucas S."/>
            <person name="Lundell T."/>
            <person name="Martin R."/>
            <person name="McLaughlin D.J."/>
            <person name="Morgenstern I."/>
            <person name="Morin E."/>
            <person name="Murat C."/>
            <person name="Nagy L.G."/>
            <person name="Nolan M."/>
            <person name="Ohm R.A."/>
            <person name="Patyshakuliyeva A."/>
            <person name="Rokas A."/>
            <person name="Ruiz-Duenas F.J."/>
            <person name="Sabat G."/>
            <person name="Salamov A."/>
            <person name="Samejima M."/>
            <person name="Schmutz J."/>
            <person name="Slot J.C."/>
            <person name="St John F."/>
            <person name="Stenlid J."/>
            <person name="Sun H."/>
            <person name="Sun S."/>
            <person name="Syed K."/>
            <person name="Tsang A."/>
            <person name="Wiebenga A."/>
            <person name="Young D."/>
            <person name="Pisabarro A."/>
            <person name="Eastwood D.C."/>
            <person name="Martin F."/>
            <person name="Cullen D."/>
            <person name="Grigoriev I.V."/>
            <person name="Hibbett D.S."/>
        </authorList>
    </citation>
    <scope>NUCLEOTIDE SEQUENCE [LARGE SCALE GENOMIC DNA]</scope>
    <source>
        <strain evidence="14">RWD-64-598 SS2</strain>
    </source>
</reference>
<dbReference type="GeneID" id="19208468"/>
<proteinExistence type="inferred from homology"/>
<keyword evidence="8" id="KW-0156">Chromatin regulator</keyword>
<evidence type="ECO:0000313" key="14">
    <source>
        <dbReference type="Proteomes" id="UP000053558"/>
    </source>
</evidence>
<dbReference type="InterPro" id="IPR027417">
    <property type="entry name" value="P-loop_NTPase"/>
</dbReference>
<dbReference type="InterPro" id="IPR014001">
    <property type="entry name" value="Helicase_ATP-bd"/>
</dbReference>
<keyword evidence="9" id="KW-0238">DNA-binding</keyword>
<dbReference type="GO" id="GO:0006338">
    <property type="term" value="P:chromatin remodeling"/>
    <property type="evidence" value="ECO:0007669"/>
    <property type="project" value="TreeGrafter"/>
</dbReference>
<keyword evidence="14" id="KW-1185">Reference proteome</keyword>
<dbReference type="FunFam" id="3.40.50.10810:FF:000005">
    <property type="entry name" value="Photoperiod-independent early flowering 1"/>
    <property type="match status" value="1"/>
</dbReference>
<dbReference type="GO" id="GO:0003677">
    <property type="term" value="F:DNA binding"/>
    <property type="evidence" value="ECO:0007669"/>
    <property type="project" value="UniProtKB-KW"/>
</dbReference>
<comment type="similarity">
    <text evidence="2">Belongs to the SNF2/RAD54 helicase family. SWR1 subfamily.</text>
</comment>
<dbReference type="GO" id="GO:0016887">
    <property type="term" value="F:ATP hydrolysis activity"/>
    <property type="evidence" value="ECO:0007669"/>
    <property type="project" value="TreeGrafter"/>
</dbReference>
<dbReference type="KEGG" id="cput:CONPUDRAFT_66003"/>
<dbReference type="Proteomes" id="UP000053558">
    <property type="component" value="Unassembled WGS sequence"/>
</dbReference>
<protein>
    <recommendedName>
        <fullName evidence="3">DNA helicase</fullName>
        <ecNumber evidence="3">3.6.4.12</ecNumber>
    </recommendedName>
</protein>
<name>A0A5M3M8U9_CONPW</name>
<dbReference type="PANTHER" id="PTHR45685:SF1">
    <property type="entry name" value="HELICASE SRCAP"/>
    <property type="match status" value="1"/>
</dbReference>
<dbReference type="Gene3D" id="3.40.50.10810">
    <property type="entry name" value="Tandem AAA-ATPase domain"/>
    <property type="match status" value="1"/>
</dbReference>